<keyword evidence="2" id="KW-1185">Reference proteome</keyword>
<name>A0A560K300_9BRAD</name>
<dbReference type="STRING" id="1399419.A5906_26550"/>
<dbReference type="EMBL" id="VITW01000004">
    <property type="protein sequence ID" value="TWB76174.1"/>
    <property type="molecule type" value="Genomic_DNA"/>
</dbReference>
<evidence type="ECO:0000313" key="2">
    <source>
        <dbReference type="Proteomes" id="UP000315914"/>
    </source>
</evidence>
<evidence type="ECO:0000313" key="1">
    <source>
        <dbReference type="EMBL" id="TWB76174.1"/>
    </source>
</evidence>
<dbReference type="AlphaFoldDB" id="A0A560K300"/>
<accession>A0A560K300</accession>
<organism evidence="1 2">
    <name type="scientific">Bradyrhizobium sacchari</name>
    <dbReference type="NCBI Taxonomy" id="1399419"/>
    <lineage>
        <taxon>Bacteria</taxon>
        <taxon>Pseudomonadati</taxon>
        <taxon>Pseudomonadota</taxon>
        <taxon>Alphaproteobacteria</taxon>
        <taxon>Hyphomicrobiales</taxon>
        <taxon>Nitrobacteraceae</taxon>
        <taxon>Bradyrhizobium</taxon>
    </lineage>
</organism>
<comment type="caution">
    <text evidence="1">The sequence shown here is derived from an EMBL/GenBank/DDBJ whole genome shotgun (WGS) entry which is preliminary data.</text>
</comment>
<protein>
    <submittedName>
        <fullName evidence="1">Uncharacterized protein</fullName>
    </submittedName>
</protein>
<proteinExistence type="predicted"/>
<reference evidence="1 2" key="1">
    <citation type="submission" date="2019-06" db="EMBL/GenBank/DDBJ databases">
        <title>Genomic Encyclopedia of Type Strains, Phase IV (KMG-V): Genome sequencing to study the core and pangenomes of soil and plant-associated prokaryotes.</title>
        <authorList>
            <person name="Whitman W."/>
        </authorList>
    </citation>
    <scope>NUCLEOTIDE SEQUENCE [LARGE SCALE GENOMIC DNA]</scope>
    <source>
        <strain evidence="1 2">BR 10556</strain>
    </source>
</reference>
<sequence length="1242" mass="135937">MRRRGLPVSAVTWGGDQNAKDGGLDVRVALPATAVIDGFIPKPSTGFQVKKSDMPRGAVIEEMKPKGVIRSSIAALAEESGAYVMVSADGSTTDTALKDRREAMADAMQGVPQADKLTLDFLDRGRVATWVRDHAGIIPWVRKRIGKAIPGWHPYGAWSHAPDANNPDYLADDAARIRTGTRDEGDGFSAIDGINRIRDALRTPGRVARLVGLSGVGKTRLLEALFDEKIGANALDPALAAYTDAADTPDPQPPSLVANLLAEQRRMILVIDNCPADLHRKLSEMVRVSGSTLSVITVEYDIREDQPEGTDVFSLEASSNNLIEKLVARRFPQLSQVDTQTIAEFSGGNARIAIALAGTVEKNETIAGLSDANLLVRLIQQRHPPDESLLLIAQACSLVYSFQGHDLEGENAELPILGELIGKTADQMHMGVAELRRRDLLQQRGVWRAVLPHAIANRLAPMALQNIHPQRIETAIINGKSERLLRSFSRRLGYLDTSKEARAIVAAWLGPGGLLHDILNLSEVGKAIFHNVAPVMPEAVLAGLERAIARADESTLERSNHFISLIRSLAFEPEFFERATALLLRFYAIETDRNVDDEAGRVIISFCHIYLSGTHATVQQRLALIEKLLRSSEPKQQALGAQAMEAMFETDHFTSSYLFEFGTRSRDHGYYPKSDADIVDWFGSALKLSEAIAATNLPIAEQVKKAVAGGFRGLWANAQLSDELDRMARAFAGNGFWRDGWIAARQTRAYEAKTLSPESHAKLRAVEEFLRPKDLVAKVRGIVLEAKGGGLGYDEMDDAEDLDTYDFEAAEKRTAASIEQLGRDMAADTDSFQEMLPELLSSGGGRLFPFGAALAKGGEQPRAVWDALLGQLATSPDNNPVIMGGFLSGLQTANPAEVDAMLDDAVKNPALSTWFPYLQASVVIDDKGLARIHRSLELGLSPIERYSHLAWGRASDLLPGPAFRDLVMAICAKGGIDAALHLVSMRLVSDKVQKRAPLPETLEAGRSVLAAFELGTSKRQIQREDHELGSLAQVCLVGVEDEPVARRLVRMLKEASADYRLNAHDYDDLVKGLFAVQPAAALDEMFTGDDASVKIGVRFVETLTRRRASPLDGVPPPTLIAWCNTDPESRYLIAATAGSLFKKDNNGAPLHWTVLAPLLLQSAPDPTTMLSVFVKRLYPNSWGGSWATEMEGRVRLLDQLDVRDNTDLKAARKDVLDRLRFQIEEARVREAAEDKQRNARFE</sequence>
<gene>
    <name evidence="1" type="ORF">FBZ95_104355</name>
</gene>
<dbReference type="Proteomes" id="UP000315914">
    <property type="component" value="Unassembled WGS sequence"/>
</dbReference>